<proteinExistence type="predicted"/>
<dbReference type="InterPro" id="IPR001820">
    <property type="entry name" value="TIMP"/>
</dbReference>
<protein>
    <recommendedName>
        <fullName evidence="6">Metalloproteinase inhibitor 1</fullName>
    </recommendedName>
</protein>
<keyword evidence="5" id="KW-1185">Reference proteome</keyword>
<dbReference type="PANTHER" id="PTHR11844">
    <property type="entry name" value="METALLOPROTEASE INHIBITOR"/>
    <property type="match status" value="1"/>
</dbReference>
<evidence type="ECO:0008006" key="6">
    <source>
        <dbReference type="Google" id="ProtNLM"/>
    </source>
</evidence>
<dbReference type="SUPFAM" id="SSF50242">
    <property type="entry name" value="TIMP-like"/>
    <property type="match status" value="1"/>
</dbReference>
<dbReference type="Gene3D" id="3.90.370.10">
    <property type="entry name" value="Tissue inhibitor of metalloproteinase-1. Chain B, domain 1"/>
    <property type="match status" value="1"/>
</dbReference>
<dbReference type="GO" id="GO:0008191">
    <property type="term" value="F:metalloendopeptidase inhibitor activity"/>
    <property type="evidence" value="ECO:0007669"/>
    <property type="project" value="InterPro"/>
</dbReference>
<evidence type="ECO:0000256" key="1">
    <source>
        <dbReference type="ARBA" id="ARBA00004613"/>
    </source>
</evidence>
<dbReference type="GO" id="GO:0034097">
    <property type="term" value="P:response to cytokine"/>
    <property type="evidence" value="ECO:0007669"/>
    <property type="project" value="TreeGrafter"/>
</dbReference>
<dbReference type="GO" id="GO:0031012">
    <property type="term" value="C:extracellular matrix"/>
    <property type="evidence" value="ECO:0007669"/>
    <property type="project" value="TreeGrafter"/>
</dbReference>
<keyword evidence="2" id="KW-0964">Secreted</keyword>
<dbReference type="InterPro" id="IPR027465">
    <property type="entry name" value="TIMP_C"/>
</dbReference>
<dbReference type="GO" id="GO:0005615">
    <property type="term" value="C:extracellular space"/>
    <property type="evidence" value="ECO:0007669"/>
    <property type="project" value="TreeGrafter"/>
</dbReference>
<sequence length="217" mass="24136">VVLELKKKNVYASIYVLDPPAPHMDPSLLLASPLCLALSTSCHACICKMLHPQTLVRIGKANAGGGLTRGCRNREAGELWNLFLAPLSILPPTKNACGYSIGMSNQSSFLVTGYLTAGRIHFTNCHLVYSWSRLSHKQRLGFESLYRQGCGCHIQPCIMCEHPCPEPDVNECTWEQKDCDFRYWMEEQTINSMCFPGKSGQCKWTAIPLNGTKIIPS</sequence>
<dbReference type="SMART" id="SM00206">
    <property type="entry name" value="NTR"/>
    <property type="match status" value="1"/>
</dbReference>
<organism evidence="4 5">
    <name type="scientific">Urocitellus parryii</name>
    <name type="common">Arctic ground squirrel</name>
    <name type="synonym">Spermophilus parryii</name>
    <dbReference type="NCBI Taxonomy" id="9999"/>
    <lineage>
        <taxon>Eukaryota</taxon>
        <taxon>Metazoa</taxon>
        <taxon>Chordata</taxon>
        <taxon>Craniata</taxon>
        <taxon>Vertebrata</taxon>
        <taxon>Euteleostomi</taxon>
        <taxon>Mammalia</taxon>
        <taxon>Eutheria</taxon>
        <taxon>Euarchontoglires</taxon>
        <taxon>Glires</taxon>
        <taxon>Rodentia</taxon>
        <taxon>Sciuromorpha</taxon>
        <taxon>Sciuridae</taxon>
        <taxon>Xerinae</taxon>
        <taxon>Marmotini</taxon>
        <taxon>Urocitellus</taxon>
    </lineage>
</organism>
<evidence type="ECO:0000313" key="4">
    <source>
        <dbReference type="Ensembl" id="ENSUPAP00010011343.1"/>
    </source>
</evidence>
<dbReference type="PANTHER" id="PTHR11844:SF10">
    <property type="entry name" value="NTR DOMAIN-CONTAINING PROTEIN"/>
    <property type="match status" value="1"/>
</dbReference>
<evidence type="ECO:0000313" key="5">
    <source>
        <dbReference type="Proteomes" id="UP000694417"/>
    </source>
</evidence>
<dbReference type="Pfam" id="PF00965">
    <property type="entry name" value="TIMP"/>
    <property type="match status" value="1"/>
</dbReference>
<dbReference type="GO" id="GO:0002020">
    <property type="term" value="F:protease binding"/>
    <property type="evidence" value="ECO:0007669"/>
    <property type="project" value="TreeGrafter"/>
</dbReference>
<evidence type="ECO:0000256" key="2">
    <source>
        <dbReference type="ARBA" id="ARBA00022525"/>
    </source>
</evidence>
<keyword evidence="3" id="KW-1015">Disulfide bond</keyword>
<feature type="disulfide bond" evidence="3">
    <location>
        <begin position="157"/>
        <end position="164"/>
    </location>
</feature>
<dbReference type="InterPro" id="IPR008993">
    <property type="entry name" value="TIMP-like_OB-fold"/>
</dbReference>
<reference evidence="4" key="2">
    <citation type="submission" date="2025-09" db="UniProtKB">
        <authorList>
            <consortium name="Ensembl"/>
        </authorList>
    </citation>
    <scope>IDENTIFICATION</scope>
</reference>
<feature type="disulfide bond" evidence="3">
    <location>
        <begin position="172"/>
        <end position="194"/>
    </location>
</feature>
<reference evidence="4" key="1">
    <citation type="submission" date="2025-08" db="UniProtKB">
        <authorList>
            <consortium name="Ensembl"/>
        </authorList>
    </citation>
    <scope>IDENTIFICATION</scope>
</reference>
<accession>A0A8D2HCH7</accession>
<feature type="disulfide bond" evidence="3">
    <location>
        <begin position="152"/>
        <end position="202"/>
    </location>
</feature>
<dbReference type="GO" id="GO:0051045">
    <property type="term" value="P:negative regulation of membrane protein ectodomain proteolysis"/>
    <property type="evidence" value="ECO:0007669"/>
    <property type="project" value="TreeGrafter"/>
</dbReference>
<name>A0A8D2HCH7_UROPR</name>
<dbReference type="AlphaFoldDB" id="A0A8D2HCH7"/>
<dbReference type="GeneTree" id="ENSGT00940000165693"/>
<evidence type="ECO:0000256" key="3">
    <source>
        <dbReference type="PIRSR" id="PIRSR601820-3"/>
    </source>
</evidence>
<dbReference type="Proteomes" id="UP000694417">
    <property type="component" value="Unplaced"/>
</dbReference>
<dbReference type="GO" id="GO:0009725">
    <property type="term" value="P:response to hormone"/>
    <property type="evidence" value="ECO:0007669"/>
    <property type="project" value="TreeGrafter"/>
</dbReference>
<dbReference type="Ensembl" id="ENSUPAT00010013029.1">
    <property type="protein sequence ID" value="ENSUPAP00010011343.1"/>
    <property type="gene ID" value="ENSUPAG00010009207.1"/>
</dbReference>
<comment type="subcellular location">
    <subcellularLocation>
        <location evidence="1">Secreted</location>
    </subcellularLocation>
</comment>